<sequence length="99" mass="11042">MRMRGSSFGVDSAQAECPSESNNGSLLAVRLWKLERSVISQISERSGAYGRLEASGPRWVRQSGLDRKGFILQGVQDEVHVYGVWSNEREYGTHQTLGK</sequence>
<keyword evidence="3" id="KW-1185">Reference proteome</keyword>
<dbReference type="EMBL" id="PDNC01000124">
    <property type="protein sequence ID" value="PGG98268.1"/>
    <property type="molecule type" value="Genomic_DNA"/>
</dbReference>
<proteinExistence type="predicted"/>
<protein>
    <submittedName>
        <fullName evidence="2">Uncharacterized protein</fullName>
    </submittedName>
</protein>
<comment type="caution">
    <text evidence="2">The sequence shown here is derived from an EMBL/GenBank/DDBJ whole genome shotgun (WGS) entry which is preliminary data.</text>
</comment>
<accession>A0A2B7WNY0</accession>
<gene>
    <name evidence="2" type="ORF">GX51_06916</name>
</gene>
<name>A0A2B7WNY0_9EURO</name>
<evidence type="ECO:0000313" key="2">
    <source>
        <dbReference type="EMBL" id="PGG98268.1"/>
    </source>
</evidence>
<evidence type="ECO:0000256" key="1">
    <source>
        <dbReference type="SAM" id="MobiDB-lite"/>
    </source>
</evidence>
<feature type="region of interest" description="Disordered" evidence="1">
    <location>
        <begin position="1"/>
        <end position="21"/>
    </location>
</feature>
<organism evidence="2 3">
    <name type="scientific">Blastomyces parvus</name>
    <dbReference type="NCBI Taxonomy" id="2060905"/>
    <lineage>
        <taxon>Eukaryota</taxon>
        <taxon>Fungi</taxon>
        <taxon>Dikarya</taxon>
        <taxon>Ascomycota</taxon>
        <taxon>Pezizomycotina</taxon>
        <taxon>Eurotiomycetes</taxon>
        <taxon>Eurotiomycetidae</taxon>
        <taxon>Onygenales</taxon>
        <taxon>Ajellomycetaceae</taxon>
        <taxon>Blastomyces</taxon>
    </lineage>
</organism>
<reference evidence="2 3" key="1">
    <citation type="submission" date="2017-10" db="EMBL/GenBank/DDBJ databases">
        <title>Comparative genomics in systemic dimorphic fungi from Ajellomycetaceae.</title>
        <authorList>
            <person name="Munoz J.F."/>
            <person name="Mcewen J.G."/>
            <person name="Clay O.K."/>
            <person name="Cuomo C.A."/>
        </authorList>
    </citation>
    <scope>NUCLEOTIDE SEQUENCE [LARGE SCALE GENOMIC DNA]</scope>
    <source>
        <strain evidence="2 3">UAMH130</strain>
    </source>
</reference>
<evidence type="ECO:0000313" key="3">
    <source>
        <dbReference type="Proteomes" id="UP000224080"/>
    </source>
</evidence>
<dbReference type="AlphaFoldDB" id="A0A2B7WNY0"/>
<dbReference type="Proteomes" id="UP000224080">
    <property type="component" value="Unassembled WGS sequence"/>
</dbReference>